<reference evidence="2 3" key="1">
    <citation type="submission" date="2017-11" db="EMBL/GenBank/DDBJ databases">
        <authorList>
            <person name="Seth-Smith MB H."/>
        </authorList>
    </citation>
    <scope>NUCLEOTIDE SEQUENCE [LARGE SCALE GENOMIC DNA]</scope>
    <source>
        <strain evidence="2">E</strain>
    </source>
</reference>
<gene>
    <name evidence="2" type="ORF">BSTAB16_6694</name>
</gene>
<protein>
    <submittedName>
        <fullName evidence="2">Ferritin-like</fullName>
    </submittedName>
</protein>
<dbReference type="AlphaFoldDB" id="A0AAJ5T8C9"/>
<dbReference type="Gene3D" id="6.10.140.1530">
    <property type="match status" value="1"/>
</dbReference>
<accession>A0AAJ5T8C9</accession>
<dbReference type="Gene3D" id="1.20.1260.10">
    <property type="match status" value="1"/>
</dbReference>
<proteinExistence type="predicted"/>
<dbReference type="EMBL" id="LR025744">
    <property type="protein sequence ID" value="VBB16489.1"/>
    <property type="molecule type" value="Genomic_DNA"/>
</dbReference>
<evidence type="ECO:0000313" key="3">
    <source>
        <dbReference type="Proteomes" id="UP000268684"/>
    </source>
</evidence>
<name>A0AAJ5T8C9_9BURK</name>
<keyword evidence="3" id="KW-1185">Reference proteome</keyword>
<dbReference type="PANTHER" id="PTHR34400:SF4">
    <property type="entry name" value="MEMBRANE PROTEIN"/>
    <property type="match status" value="1"/>
</dbReference>
<dbReference type="GeneID" id="71059113"/>
<dbReference type="Pfam" id="PF12902">
    <property type="entry name" value="Ferritin-like"/>
    <property type="match status" value="1"/>
</dbReference>
<dbReference type="InterPro" id="IPR012347">
    <property type="entry name" value="Ferritin-like"/>
</dbReference>
<dbReference type="Proteomes" id="UP000268684">
    <property type="component" value="Chromosome III"/>
</dbReference>
<organism evidence="2 3">
    <name type="scientific">Burkholderia stabilis</name>
    <dbReference type="NCBI Taxonomy" id="95485"/>
    <lineage>
        <taxon>Bacteria</taxon>
        <taxon>Pseudomonadati</taxon>
        <taxon>Pseudomonadota</taxon>
        <taxon>Betaproteobacteria</taxon>
        <taxon>Burkholderiales</taxon>
        <taxon>Burkholderiaceae</taxon>
        <taxon>Burkholderia</taxon>
        <taxon>Burkholderia cepacia complex</taxon>
    </lineage>
</organism>
<dbReference type="InterPro" id="IPR026820">
    <property type="entry name" value="VioB/RebD_dom"/>
</dbReference>
<sequence>MKREKLELPREWTLPALQAHFQDALDLELWTIPYYLTVLYSIKDKGSPAAQLIQAAVYQEMLHAQLVANVANAYGFSPVATVPVYRGQAVPHLDFDLDEPNPTTEFSPYSAELGPLDAARINTMCLVEYPEWCTGREPDVADSTDEYGSIAEFYVALRYGMSALRSEVVGRRRQFDEFGPFYRNHPGLTVTEDGDAGFRQALTLLDVIVEQGEGQTEPMETVPVEFQNTADGFHNKTPHFQRFDFIRKLPVLPATYQGVANPPAGSPGHDAQQILIRDFATFLGVLNQMFRGEAPPPSFGSLMAKLGGDILSCWKHQAIPRFSQEQA</sequence>
<evidence type="ECO:0000259" key="1">
    <source>
        <dbReference type="Pfam" id="PF12902"/>
    </source>
</evidence>
<dbReference type="PANTHER" id="PTHR34400">
    <property type="match status" value="1"/>
</dbReference>
<evidence type="ECO:0000313" key="2">
    <source>
        <dbReference type="EMBL" id="VBB16489.1"/>
    </source>
</evidence>
<feature type="domain" description="Iminophenyl-pyruvate dimer synthase" evidence="1">
    <location>
        <begin position="21"/>
        <end position="247"/>
    </location>
</feature>
<dbReference type="RefSeq" id="WP_197719219.1">
    <property type="nucleotide sequence ID" value="NZ_LR025744.1"/>
</dbReference>